<comment type="caution">
    <text evidence="1">The sequence shown here is derived from an EMBL/GenBank/DDBJ whole genome shotgun (WGS) entry which is preliminary data.</text>
</comment>
<name>A0A917DU40_9BACT</name>
<keyword evidence="2" id="KW-1185">Reference proteome</keyword>
<evidence type="ECO:0000313" key="2">
    <source>
        <dbReference type="Proteomes" id="UP000609064"/>
    </source>
</evidence>
<evidence type="ECO:0008006" key="3">
    <source>
        <dbReference type="Google" id="ProtNLM"/>
    </source>
</evidence>
<gene>
    <name evidence="1" type="ORF">GCM10011514_38280</name>
</gene>
<accession>A0A917DU40</accession>
<dbReference type="RefSeq" id="WP_188768388.1">
    <property type="nucleotide sequence ID" value="NZ_BMKK01000008.1"/>
</dbReference>
<dbReference type="AlphaFoldDB" id="A0A917DU40"/>
<organism evidence="1 2">
    <name type="scientific">Emticicia aquatilis</name>
    <dbReference type="NCBI Taxonomy" id="1537369"/>
    <lineage>
        <taxon>Bacteria</taxon>
        <taxon>Pseudomonadati</taxon>
        <taxon>Bacteroidota</taxon>
        <taxon>Cytophagia</taxon>
        <taxon>Cytophagales</taxon>
        <taxon>Leadbetterellaceae</taxon>
        <taxon>Emticicia</taxon>
    </lineage>
</organism>
<dbReference type="EMBL" id="BMKK01000008">
    <property type="protein sequence ID" value="GGD70573.1"/>
    <property type="molecule type" value="Genomic_DNA"/>
</dbReference>
<dbReference type="InterPro" id="IPR011990">
    <property type="entry name" value="TPR-like_helical_dom_sf"/>
</dbReference>
<sequence length="505" mass="58443">MLTIFATTDQTSKIQSIIDSEFRLNEVVTVKGQQHLMDALGFNYLIVNEDEIKIPLNWSNDIPPYLFEDDIKFNENNLLALIYFKLENYERAYECAEDNATLLTDIDAVNCLQHGISVNIDTEISAFDSFQQFSIYRHWHNIAIKAYYGETLSFINVYQTKSFYQKAIDSAPNDELRAFTAKHYASLLLDVNELETAERLLNESIKRAISDDAKYELKNVQYAVWLKQLGIPYDQTLLNNIKTTLWEVLKHYERQQNHLQTALLLIDAAYVANISESFAEALGYINRAIDILRNEDIPELLANAQYRKGVLFYTWAQSGNTQFYKPAMEAYQEALKVFSYDNAPDIFAEIQHHLGVIYSEIPDEIKKKSLWAAVSVSSFHQALNHFTRETHPFEYAMICNSYGNALTKYPPSVKGDNFAKALGYYRQSLEIRTADEYPYERALTLLNFIEACWFVNHENELQEQLLFDEMMAKAHEVELLTTDEKLLAEAQRHLNKIHELSKILA</sequence>
<dbReference type="SUPFAM" id="SSF48452">
    <property type="entry name" value="TPR-like"/>
    <property type="match status" value="1"/>
</dbReference>
<proteinExistence type="predicted"/>
<dbReference type="Gene3D" id="1.25.40.10">
    <property type="entry name" value="Tetratricopeptide repeat domain"/>
    <property type="match status" value="1"/>
</dbReference>
<reference evidence="1" key="1">
    <citation type="journal article" date="2014" name="Int. J. Syst. Evol. Microbiol.">
        <title>Complete genome sequence of Corynebacterium casei LMG S-19264T (=DSM 44701T), isolated from a smear-ripened cheese.</title>
        <authorList>
            <consortium name="US DOE Joint Genome Institute (JGI-PGF)"/>
            <person name="Walter F."/>
            <person name="Albersmeier A."/>
            <person name="Kalinowski J."/>
            <person name="Ruckert C."/>
        </authorList>
    </citation>
    <scope>NUCLEOTIDE SEQUENCE</scope>
    <source>
        <strain evidence="1">CGMCC 1.15958</strain>
    </source>
</reference>
<protein>
    <recommendedName>
        <fullName evidence="3">Tetratricopeptide repeat protein</fullName>
    </recommendedName>
</protein>
<dbReference type="Proteomes" id="UP000609064">
    <property type="component" value="Unassembled WGS sequence"/>
</dbReference>
<reference evidence="1" key="2">
    <citation type="submission" date="2020-09" db="EMBL/GenBank/DDBJ databases">
        <authorList>
            <person name="Sun Q."/>
            <person name="Zhou Y."/>
        </authorList>
    </citation>
    <scope>NUCLEOTIDE SEQUENCE</scope>
    <source>
        <strain evidence="1">CGMCC 1.15958</strain>
    </source>
</reference>
<evidence type="ECO:0000313" key="1">
    <source>
        <dbReference type="EMBL" id="GGD70573.1"/>
    </source>
</evidence>